<feature type="domain" description="BPL/LPL catalytic" evidence="6">
    <location>
        <begin position="147"/>
        <end position="319"/>
    </location>
</feature>
<dbReference type="InterPro" id="IPR045864">
    <property type="entry name" value="aa-tRNA-synth_II/BPL/LPL"/>
</dbReference>
<dbReference type="PANTHER" id="PTHR12561:SF3">
    <property type="entry name" value="LIPOYLTRANSFERASE 1, MITOCHONDRIAL"/>
    <property type="match status" value="1"/>
</dbReference>
<comment type="similarity">
    <text evidence="3">Belongs to the LplA family.</text>
</comment>
<dbReference type="Pfam" id="PF21948">
    <property type="entry name" value="LplA-B_cat"/>
    <property type="match status" value="1"/>
</dbReference>
<dbReference type="GeneID" id="88175326"/>
<evidence type="ECO:0000259" key="6">
    <source>
        <dbReference type="PROSITE" id="PS51733"/>
    </source>
</evidence>
<dbReference type="InterPro" id="IPR004143">
    <property type="entry name" value="BPL_LPL_catalytic"/>
</dbReference>
<feature type="compositionally biased region" description="Polar residues" evidence="5">
    <location>
        <begin position="82"/>
        <end position="98"/>
    </location>
</feature>
<dbReference type="EMBL" id="CP138898">
    <property type="protein sequence ID" value="WPK26897.1"/>
    <property type="molecule type" value="Genomic_DNA"/>
</dbReference>
<dbReference type="AlphaFoldDB" id="A0AAX4HE36"/>
<dbReference type="GO" id="GO:0017118">
    <property type="term" value="F:lipoyltransferase activity"/>
    <property type="evidence" value="ECO:0007669"/>
    <property type="project" value="TreeGrafter"/>
</dbReference>
<dbReference type="GO" id="GO:0005739">
    <property type="term" value="C:mitochondrion"/>
    <property type="evidence" value="ECO:0007669"/>
    <property type="project" value="TreeGrafter"/>
</dbReference>
<dbReference type="InterPro" id="IPR004562">
    <property type="entry name" value="LipoylTrfase_LipoateP_Ligase"/>
</dbReference>
<reference evidence="7 8" key="1">
    <citation type="submission" date="2023-10" db="EMBL/GenBank/DDBJ databases">
        <title>Draft Genome Sequence of Candida saopaulonensis from a very Premature Infant with Sepsis.</title>
        <authorList>
            <person name="Ning Y."/>
            <person name="Dai R."/>
            <person name="Xiao M."/>
            <person name="Xu Y."/>
            <person name="Yan Q."/>
            <person name="Zhang L."/>
        </authorList>
    </citation>
    <scope>NUCLEOTIDE SEQUENCE [LARGE SCALE GENOMIC DNA]</scope>
    <source>
        <strain evidence="7 8">19XY460</strain>
    </source>
</reference>
<evidence type="ECO:0000313" key="8">
    <source>
        <dbReference type="Proteomes" id="UP001338582"/>
    </source>
</evidence>
<evidence type="ECO:0000256" key="1">
    <source>
        <dbReference type="ARBA" id="ARBA00003253"/>
    </source>
</evidence>
<dbReference type="PANTHER" id="PTHR12561">
    <property type="entry name" value="LIPOATE-PROTEIN LIGASE"/>
    <property type="match status" value="1"/>
</dbReference>
<accession>A0AAX4HE36</accession>
<comment type="function">
    <text evidence="1">Catalyzes both the ATP-dependent activation of exogenously supplied lipoate to lipoyl-AMP and the transfer of the activated lipoyl onto the lipoyl domains of lipoate-dependent enzymes.</text>
</comment>
<name>A0AAX4HE36_9ASCO</name>
<evidence type="ECO:0000256" key="4">
    <source>
        <dbReference type="ARBA" id="ARBA00015925"/>
    </source>
</evidence>
<dbReference type="Proteomes" id="UP001338582">
    <property type="component" value="Chromosome 5"/>
</dbReference>
<comment type="pathway">
    <text evidence="2">Protein modification; protein lipoylation via exogenous pathway; protein N(6)-(lipoyl)lysine from lipoate: step 2/2.</text>
</comment>
<protein>
    <recommendedName>
        <fullName evidence="4">Putative lipoate-protein ligase A</fullName>
    </recommendedName>
</protein>
<sequence>MIQLSLRAGQLLRGQYFGGGFSLLSTSRSTHNVPFQDDLTPLDDDLFNLQDFQEYKEAPDVLALRKKYGAEEQMIPKKQKTHIPQNSEELPEHNASSDQQRLLPKTFQEHCEAKEPVVFISRLLNPYLNLALEDYIYHAMGIPAKGSQNWNRLLFYVNSPCVVIGKNQNPWKEVNLPLLTNLRLPLVRRRSGGGTVVHDNGNVNYSFMTTRDNFDRFTFANLVKNAVNSLAKPSKHVMVNDRGDIVTKSDNKKVSGSAYKISRGKSYHHGTMLLNLKLDVLRELLHRDESKLGSVHSLAAISSVKSLVTNLELELTNFIDAVTAMFQDLYGILKDQDDAAVESEEDLNQTELLGLSDFVSAFTPKSSLVFEIDEDVKLPDDIHKTKDELMQWEWRFGSTPKFLHHFVHPSREVKVEIEVGAKAAITKVEVEGPSKAVESFQFLKEAVEKGRTVLYTGSNVAGYVLDDELSEWIGEAIDGTS</sequence>
<organism evidence="7 8">
    <name type="scientific">Australozyma saopauloensis</name>
    <dbReference type="NCBI Taxonomy" id="291208"/>
    <lineage>
        <taxon>Eukaryota</taxon>
        <taxon>Fungi</taxon>
        <taxon>Dikarya</taxon>
        <taxon>Ascomycota</taxon>
        <taxon>Saccharomycotina</taxon>
        <taxon>Pichiomycetes</taxon>
        <taxon>Metschnikowiaceae</taxon>
        <taxon>Australozyma</taxon>
    </lineage>
</organism>
<dbReference type="SUPFAM" id="SSF55681">
    <property type="entry name" value="Class II aaRS and biotin synthetases"/>
    <property type="match status" value="1"/>
</dbReference>
<dbReference type="KEGG" id="asau:88175326"/>
<proteinExistence type="inferred from homology"/>
<keyword evidence="8" id="KW-1185">Reference proteome</keyword>
<dbReference type="CDD" id="cd16443">
    <property type="entry name" value="LplA"/>
    <property type="match status" value="1"/>
</dbReference>
<gene>
    <name evidence="7" type="ORF">PUMCH_004265</name>
</gene>
<feature type="region of interest" description="Disordered" evidence="5">
    <location>
        <begin position="74"/>
        <end position="98"/>
    </location>
</feature>
<dbReference type="PROSITE" id="PS51733">
    <property type="entry name" value="BPL_LPL_CATALYTIC"/>
    <property type="match status" value="1"/>
</dbReference>
<evidence type="ECO:0000313" key="7">
    <source>
        <dbReference type="EMBL" id="WPK26897.1"/>
    </source>
</evidence>
<evidence type="ECO:0000256" key="5">
    <source>
        <dbReference type="SAM" id="MobiDB-lite"/>
    </source>
</evidence>
<dbReference type="GO" id="GO:0009249">
    <property type="term" value="P:protein lipoylation"/>
    <property type="evidence" value="ECO:0007669"/>
    <property type="project" value="InterPro"/>
</dbReference>
<evidence type="ECO:0000256" key="3">
    <source>
        <dbReference type="ARBA" id="ARBA00008242"/>
    </source>
</evidence>
<evidence type="ECO:0000256" key="2">
    <source>
        <dbReference type="ARBA" id="ARBA00005085"/>
    </source>
</evidence>
<dbReference type="Gene3D" id="3.30.930.10">
    <property type="entry name" value="Bira Bifunctional Protein, Domain 2"/>
    <property type="match status" value="1"/>
</dbReference>
<dbReference type="RefSeq" id="XP_062879276.1">
    <property type="nucleotide sequence ID" value="XM_063023206.1"/>
</dbReference>